<dbReference type="EMBL" id="CP010028">
    <property type="protein sequence ID" value="AIZ44843.1"/>
    <property type="molecule type" value="Genomic_DNA"/>
</dbReference>
<dbReference type="Proteomes" id="UP000030634">
    <property type="component" value="Chromosome"/>
</dbReference>
<dbReference type="STRING" id="1182571.QR90_06615"/>
<evidence type="ECO:0000313" key="2">
    <source>
        <dbReference type="Proteomes" id="UP000030634"/>
    </source>
</evidence>
<sequence length="66" mass="7297">MIPTPEQTARAAYERAVQKRDAAQYVMTRVPLELAVDAHRQYMARAEAAHAAFLAWMGLRTGAVPA</sequence>
<name>A0A0A7KJV9_9DEIO</name>
<dbReference type="KEGG" id="dsw:QR90_06615"/>
<dbReference type="HOGENOM" id="CLU_2823990_0_0_0"/>
<protein>
    <submittedName>
        <fullName evidence="1">Uncharacterized protein</fullName>
    </submittedName>
</protein>
<reference evidence="2" key="1">
    <citation type="submission" date="2014-11" db="EMBL/GenBank/DDBJ databases">
        <title>Hymenobacter sp. DG25B genome submission.</title>
        <authorList>
            <person name="Jung H.-Y."/>
            <person name="Kim M.K."/>
            <person name="Srinivasan S."/>
            <person name="Lim S."/>
        </authorList>
    </citation>
    <scope>NUCLEOTIDE SEQUENCE [LARGE SCALE GENOMIC DNA]</scope>
    <source>
        <strain evidence="2">DY59</strain>
    </source>
</reference>
<evidence type="ECO:0000313" key="1">
    <source>
        <dbReference type="EMBL" id="AIZ44843.1"/>
    </source>
</evidence>
<dbReference type="RefSeq" id="WP_039683229.1">
    <property type="nucleotide sequence ID" value="NZ_CP010028.1"/>
</dbReference>
<dbReference type="AlphaFoldDB" id="A0A0A7KJV9"/>
<accession>A0A0A7KJV9</accession>
<proteinExistence type="predicted"/>
<gene>
    <name evidence="1" type="ORF">QR90_06615</name>
</gene>
<organism evidence="1 2">
    <name type="scientific">Deinococcus radiopugnans</name>
    <dbReference type="NCBI Taxonomy" id="57497"/>
    <lineage>
        <taxon>Bacteria</taxon>
        <taxon>Thermotogati</taxon>
        <taxon>Deinococcota</taxon>
        <taxon>Deinococci</taxon>
        <taxon>Deinococcales</taxon>
        <taxon>Deinococcaceae</taxon>
        <taxon>Deinococcus</taxon>
    </lineage>
</organism>